<dbReference type="Proteomes" id="UP000250197">
    <property type="component" value="Chromosome"/>
</dbReference>
<evidence type="ECO:0000259" key="2">
    <source>
        <dbReference type="Pfam" id="PF20171"/>
    </source>
</evidence>
<gene>
    <name evidence="3" type="ORF">CBE89_07485</name>
</gene>
<dbReference type="Pfam" id="PF10128">
    <property type="entry name" value="OpcA_G6PD_assem"/>
    <property type="match status" value="1"/>
</dbReference>
<organism evidence="3 4">
    <name type="scientific">Corynebacterium striatum</name>
    <dbReference type="NCBI Taxonomy" id="43770"/>
    <lineage>
        <taxon>Bacteria</taxon>
        <taxon>Bacillati</taxon>
        <taxon>Actinomycetota</taxon>
        <taxon>Actinomycetes</taxon>
        <taxon>Mycobacteriales</taxon>
        <taxon>Corynebacteriaceae</taxon>
        <taxon>Corynebacterium</taxon>
    </lineage>
</organism>
<proteinExistence type="predicted"/>
<accession>A0A2Z2IXW0</accession>
<dbReference type="KEGG" id="cstr:CBE89_07485"/>
<dbReference type="InterPro" id="IPR046802">
    <property type="entry name" value="OpcA_G6PD_C"/>
</dbReference>
<feature type="domain" description="Glucose-6-phosphate dehydrogenase assembly protein OpcA C-terminal" evidence="2">
    <location>
        <begin position="166"/>
        <end position="301"/>
    </location>
</feature>
<dbReference type="InterPro" id="IPR004555">
    <property type="entry name" value="G6PDH_assembly_OpcA"/>
</dbReference>
<evidence type="ECO:0000313" key="3">
    <source>
        <dbReference type="EMBL" id="ART21350.1"/>
    </source>
</evidence>
<protein>
    <submittedName>
        <fullName evidence="3">Oxppcycle protein OpcA</fullName>
    </submittedName>
</protein>
<dbReference type="EMBL" id="CP021252">
    <property type="protein sequence ID" value="ART21350.1"/>
    <property type="molecule type" value="Genomic_DNA"/>
</dbReference>
<reference evidence="3 4" key="1">
    <citation type="submission" date="2017-05" db="EMBL/GenBank/DDBJ databases">
        <title>Complete genome sequence of Corynebacterium striatum KC-Na-1 isolated from Neophocaena asiaeorientalis in Korea.</title>
        <authorList>
            <person name="Kim J.H."/>
            <person name="Lee K."/>
        </authorList>
    </citation>
    <scope>NUCLEOTIDE SEQUENCE [LARGE SCALE GENOMIC DNA]</scope>
    <source>
        <strain evidence="3 4">KC-Na-01</strain>
    </source>
</reference>
<dbReference type="PANTHER" id="PTHR38658:SF1">
    <property type="entry name" value="OXPP CYCLE PROTEIN OPCA-RELATED"/>
    <property type="match status" value="1"/>
</dbReference>
<evidence type="ECO:0000313" key="4">
    <source>
        <dbReference type="Proteomes" id="UP000250197"/>
    </source>
</evidence>
<dbReference type="Pfam" id="PF20171">
    <property type="entry name" value="OpcA_G6PD_C"/>
    <property type="match status" value="1"/>
</dbReference>
<dbReference type="AlphaFoldDB" id="A0A2Z2IXW0"/>
<dbReference type="InterPro" id="IPR046801">
    <property type="entry name" value="OpcA_G6PD_N"/>
</dbReference>
<feature type="domain" description="Glucose-6-phosphate dehydrogenase assembly protein OpcA N-terminal" evidence="1">
    <location>
        <begin position="52"/>
        <end position="152"/>
    </location>
</feature>
<evidence type="ECO:0000259" key="1">
    <source>
        <dbReference type="Pfam" id="PF10128"/>
    </source>
</evidence>
<sequence length="310" mass="33561">MIISLPDTTTRKISKKLVEAQEHYTLTTGRVLTLIVAANEGDDIEAILSSVRDASHEHPSRVLVVIAGSHEEETHLDAELRVGGEAGASEIVVMHLKGALSAQAESVVTPLLLPDTPIVAWWPTKCPENPARSPIGKLAQRRITNVAYGEGATHEELMQLSHGYIPGDSDMSWAAITLWRGIVASALDRHPHEPVESVEVCGAQLNPAADFAAGWLLDALSVPVHRNVTQPPEKGSFPIHSLRFNRVSSHVTVEVVDAGTVRVQVPGSPDSLVSLGIRSQAEVLSEELRHLDSDKTYAHTLRALPRVDYS</sequence>
<name>A0A2Z2IXW0_CORST</name>
<dbReference type="PANTHER" id="PTHR38658">
    <property type="entry name" value="OXPP CYCLE PROTEIN OPCA-RELATED"/>
    <property type="match status" value="1"/>
</dbReference>
<dbReference type="RefSeq" id="WP_086891441.1">
    <property type="nucleotide sequence ID" value="NZ_CP021252.1"/>
</dbReference>